<feature type="transmembrane region" description="Helical" evidence="1">
    <location>
        <begin position="6"/>
        <end position="23"/>
    </location>
</feature>
<comment type="caution">
    <text evidence="2">The sequence shown here is derived from an EMBL/GenBank/DDBJ whole genome shotgun (WGS) entry which is preliminary data.</text>
</comment>
<evidence type="ECO:0000313" key="2">
    <source>
        <dbReference type="EMBL" id="OLZ67985.1"/>
    </source>
</evidence>
<dbReference type="RefSeq" id="WP_060179975.1">
    <property type="nucleotide sequence ID" value="NZ_MQUR01000023.1"/>
</dbReference>
<reference evidence="2 3" key="1">
    <citation type="submission" date="2016-01" db="EMBL/GenBank/DDBJ databases">
        <title>Streptomyces amritsarensis strain MTCC 11845 genome sequencing and assembly.</title>
        <authorList>
            <person name="Sharma D."/>
            <person name="Nair G.R."/>
            <person name="Kaur G."/>
            <person name="Manhas R.K."/>
            <person name="Mayilraj S."/>
        </authorList>
    </citation>
    <scope>NUCLEOTIDE SEQUENCE [LARGE SCALE GENOMIC DNA]</scope>
    <source>
        <strain evidence="2 3">MTCC 11845</strain>
    </source>
</reference>
<sequence length="140" mass="15104">MEMTTIVEYAVLALVAALAGTLTRRTVARRAAGRTAAASGGAAVDVPCQARWRQGLRRRFFGYGKLGAGPDGAGAVFKAPLRPAVRLPTGGRAVVRESWRPGMRVLEYRAPDGRRIDFQVYDAEADRAVRLLGVPDPVDR</sequence>
<evidence type="ECO:0008006" key="4">
    <source>
        <dbReference type="Google" id="ProtNLM"/>
    </source>
</evidence>
<dbReference type="EMBL" id="MQUR01000023">
    <property type="protein sequence ID" value="OLZ67985.1"/>
    <property type="molecule type" value="Genomic_DNA"/>
</dbReference>
<proteinExistence type="predicted"/>
<accession>A0ABX3G7J5</accession>
<keyword evidence="3" id="KW-1185">Reference proteome</keyword>
<keyword evidence="1" id="KW-0812">Transmembrane</keyword>
<keyword evidence="1" id="KW-1133">Transmembrane helix</keyword>
<keyword evidence="1" id="KW-0472">Membrane</keyword>
<organism evidence="2 3">
    <name type="scientific">Streptomyces amritsarensis</name>
    <dbReference type="NCBI Taxonomy" id="681158"/>
    <lineage>
        <taxon>Bacteria</taxon>
        <taxon>Bacillati</taxon>
        <taxon>Actinomycetota</taxon>
        <taxon>Actinomycetes</taxon>
        <taxon>Kitasatosporales</taxon>
        <taxon>Streptomycetaceae</taxon>
        <taxon>Streptomyces</taxon>
    </lineage>
</organism>
<evidence type="ECO:0000313" key="3">
    <source>
        <dbReference type="Proteomes" id="UP000187151"/>
    </source>
</evidence>
<dbReference type="Proteomes" id="UP000187151">
    <property type="component" value="Unassembled WGS sequence"/>
</dbReference>
<name>A0ABX3G7J5_9ACTN</name>
<protein>
    <recommendedName>
        <fullName evidence="4">Secreted protein</fullName>
    </recommendedName>
</protein>
<gene>
    <name evidence="2" type="ORF">AVW11_12805</name>
</gene>
<evidence type="ECO:0000256" key="1">
    <source>
        <dbReference type="SAM" id="Phobius"/>
    </source>
</evidence>